<dbReference type="EMBL" id="CP006873">
    <property type="protein sequence ID" value="AID37424.1"/>
    <property type="molecule type" value="Genomic_DNA"/>
</dbReference>
<dbReference type="KEGG" id="elv:FNIIJ_136"/>
<evidence type="ECO:0000313" key="8">
    <source>
        <dbReference type="Proteomes" id="UP000027148"/>
    </source>
</evidence>
<dbReference type="GO" id="GO:0022625">
    <property type="term" value="C:cytosolic large ribosomal subunit"/>
    <property type="evidence" value="ECO:0007669"/>
    <property type="project" value="TreeGrafter"/>
</dbReference>
<dbReference type="OrthoDB" id="9803541at2"/>
<dbReference type="NCBIfam" id="TIGR01024">
    <property type="entry name" value="rplS_bact"/>
    <property type="match status" value="1"/>
</dbReference>
<dbReference type="InterPro" id="IPR001857">
    <property type="entry name" value="Ribosomal_bL19"/>
</dbReference>
<dbReference type="PIRSF" id="PIRSF002191">
    <property type="entry name" value="Ribosomal_L19"/>
    <property type="match status" value="1"/>
</dbReference>
<dbReference type="GO" id="GO:0003735">
    <property type="term" value="F:structural constituent of ribosome"/>
    <property type="evidence" value="ECO:0007669"/>
    <property type="project" value="InterPro"/>
</dbReference>
<dbReference type="PANTHER" id="PTHR15680">
    <property type="entry name" value="RIBOSOMAL PROTEIN L19"/>
    <property type="match status" value="1"/>
</dbReference>
<sequence>MHTLIKYVQEKYLSKKESPNFNTGDTITVFYEIKEGSKIRVQSFKGVVIKKKGEGYTATFSVRKMSGDVGVERLFIISQPNIKKIEVNKKGKVRRSKIYYFSKLRGKKSYIKEKRNSSLAERVE</sequence>
<dbReference type="RefSeq" id="WP_038436324.1">
    <property type="nucleotide sequence ID" value="NZ_CP006873.1"/>
</dbReference>
<evidence type="ECO:0000313" key="7">
    <source>
        <dbReference type="EMBL" id="AID37424.1"/>
    </source>
</evidence>
<dbReference type="PANTHER" id="PTHR15680:SF9">
    <property type="entry name" value="LARGE RIBOSOMAL SUBUNIT PROTEIN BL19M"/>
    <property type="match status" value="1"/>
</dbReference>
<dbReference type="AlphaFoldDB" id="A0A068DSQ5"/>
<comment type="function">
    <text evidence="5 6">This protein is located at the 30S-50S ribosomal subunit interface and may play a role in the structure and function of the aminoacyl-tRNA binding site.</text>
</comment>
<evidence type="ECO:0000256" key="3">
    <source>
        <dbReference type="ARBA" id="ARBA00023274"/>
    </source>
</evidence>
<keyword evidence="3 5" id="KW-0687">Ribonucleoprotein</keyword>
<keyword evidence="2 5" id="KW-0689">Ribosomal protein</keyword>
<comment type="similarity">
    <text evidence="1 5 6">Belongs to the bacterial ribosomal protein bL19 family.</text>
</comment>
<reference evidence="7 8" key="1">
    <citation type="journal article" date="2014" name="Genome Biol. Evol.">
        <title>Genome sequence of "Candidatus Walczuchella monophlebidarum" the flavobacterial endosymbiont of Llaveia axin axin (Hemiptera: Coccoidea: Monophlebidae).</title>
        <authorList>
            <person name="Rosas-Perez T."/>
            <person name="Rosenblueth M."/>
            <person name="Rincon-Rosales R."/>
            <person name="Mora J."/>
            <person name="Martinez-Romero E."/>
        </authorList>
    </citation>
    <scope>NUCLEOTIDE SEQUENCE [LARGE SCALE GENOMIC DNA]</scope>
    <source>
        <strain evidence="7">FNIIJ</strain>
    </source>
</reference>
<accession>A0A068DSQ5</accession>
<dbReference type="HOGENOM" id="CLU_103507_2_2_10"/>
<evidence type="ECO:0000256" key="2">
    <source>
        <dbReference type="ARBA" id="ARBA00022980"/>
    </source>
</evidence>
<dbReference type="SUPFAM" id="SSF50104">
    <property type="entry name" value="Translation proteins SH3-like domain"/>
    <property type="match status" value="1"/>
</dbReference>
<dbReference type="Gene3D" id="2.30.30.790">
    <property type="match status" value="1"/>
</dbReference>
<dbReference type="PRINTS" id="PR00061">
    <property type="entry name" value="RIBOSOMALL19"/>
</dbReference>
<name>A0A068DSQ5_9FLAO</name>
<dbReference type="HAMAP" id="MF_00402">
    <property type="entry name" value="Ribosomal_bL19"/>
    <property type="match status" value="1"/>
</dbReference>
<evidence type="ECO:0000256" key="4">
    <source>
        <dbReference type="ARBA" id="ARBA00035171"/>
    </source>
</evidence>
<dbReference type="InterPro" id="IPR038657">
    <property type="entry name" value="Ribosomal_bL19_sf"/>
</dbReference>
<keyword evidence="8" id="KW-1185">Reference proteome</keyword>
<gene>
    <name evidence="5 7" type="primary">rplS</name>
    <name evidence="7" type="ORF">FNIIJ_136</name>
</gene>
<dbReference type="Pfam" id="PF01245">
    <property type="entry name" value="Ribosomal_L19"/>
    <property type="match status" value="1"/>
</dbReference>
<dbReference type="InterPro" id="IPR008991">
    <property type="entry name" value="Translation_prot_SH3-like_sf"/>
</dbReference>
<dbReference type="Proteomes" id="UP000027148">
    <property type="component" value="Chromosome"/>
</dbReference>
<evidence type="ECO:0000256" key="1">
    <source>
        <dbReference type="ARBA" id="ARBA00005781"/>
    </source>
</evidence>
<protein>
    <recommendedName>
        <fullName evidence="4 5">Large ribosomal subunit protein bL19</fullName>
    </recommendedName>
</protein>
<proteinExistence type="inferred from homology"/>
<dbReference type="STRING" id="1415657.FNIIJ_136"/>
<dbReference type="GO" id="GO:0006412">
    <property type="term" value="P:translation"/>
    <property type="evidence" value="ECO:0007669"/>
    <property type="project" value="UniProtKB-UniRule"/>
</dbReference>
<evidence type="ECO:0000256" key="6">
    <source>
        <dbReference type="RuleBase" id="RU000559"/>
    </source>
</evidence>
<evidence type="ECO:0000256" key="5">
    <source>
        <dbReference type="HAMAP-Rule" id="MF_00402"/>
    </source>
</evidence>
<organism evidence="7 8">
    <name type="scientific">Candidatus Walczuchella monophlebidarum</name>
    <dbReference type="NCBI Taxonomy" id="1415657"/>
    <lineage>
        <taxon>Bacteria</taxon>
        <taxon>Pseudomonadati</taxon>
        <taxon>Bacteroidota</taxon>
        <taxon>Flavobacteriia</taxon>
        <taxon>Flavobacteriales</taxon>
        <taxon>Candidatus Walczuchella</taxon>
    </lineage>
</organism>